<dbReference type="Gene3D" id="2.130.10.10">
    <property type="entry name" value="YVTN repeat-like/Quinoprotein amine dehydrogenase"/>
    <property type="match status" value="1"/>
</dbReference>
<dbReference type="SUPFAM" id="SSF82171">
    <property type="entry name" value="DPP6 N-terminal domain-like"/>
    <property type="match status" value="1"/>
</dbReference>
<comment type="caution">
    <text evidence="2">The sequence shown here is derived from an EMBL/GenBank/DDBJ whole genome shotgun (WGS) entry which is preliminary data.</text>
</comment>
<dbReference type="PANTHER" id="PTHR36842">
    <property type="entry name" value="PROTEIN TOLB HOMOLOG"/>
    <property type="match status" value="1"/>
</dbReference>
<evidence type="ECO:0008006" key="4">
    <source>
        <dbReference type="Google" id="ProtNLM"/>
    </source>
</evidence>
<dbReference type="OrthoDB" id="8432779at2"/>
<keyword evidence="3" id="KW-1185">Reference proteome</keyword>
<evidence type="ECO:0000256" key="1">
    <source>
        <dbReference type="SAM" id="SignalP"/>
    </source>
</evidence>
<feature type="signal peptide" evidence="1">
    <location>
        <begin position="1"/>
        <end position="20"/>
    </location>
</feature>
<reference evidence="3" key="1">
    <citation type="submission" date="2019-05" db="EMBL/GenBank/DDBJ databases">
        <title>Flavobacterium profundi sp. nov., isolated from a deep-sea seamount.</title>
        <authorList>
            <person name="Zhang D.-C."/>
        </authorList>
    </citation>
    <scope>NUCLEOTIDE SEQUENCE [LARGE SCALE GENOMIC DNA]</scope>
    <source>
        <strain evidence="3">TP390</strain>
    </source>
</reference>
<organism evidence="2 3">
    <name type="scientific">Flavobacterium profundi</name>
    <dbReference type="NCBI Taxonomy" id="1774945"/>
    <lineage>
        <taxon>Bacteria</taxon>
        <taxon>Pseudomonadati</taxon>
        <taxon>Bacteroidota</taxon>
        <taxon>Flavobacteriia</taxon>
        <taxon>Flavobacteriales</taxon>
        <taxon>Flavobacteriaceae</taxon>
        <taxon>Flavobacterium</taxon>
    </lineage>
</organism>
<name>A0A6I4IVG2_9FLAO</name>
<gene>
    <name evidence="2" type="ORF">GOQ30_17340</name>
</gene>
<keyword evidence="1" id="KW-0732">Signal</keyword>
<dbReference type="RefSeq" id="WP_140999358.1">
    <property type="nucleotide sequence ID" value="NZ_VDCZ01000018.1"/>
</dbReference>
<proteinExistence type="predicted"/>
<dbReference type="PANTHER" id="PTHR36842:SF1">
    <property type="entry name" value="PROTEIN TOLB"/>
    <property type="match status" value="1"/>
</dbReference>
<evidence type="ECO:0000313" key="2">
    <source>
        <dbReference type="EMBL" id="MVO10939.1"/>
    </source>
</evidence>
<dbReference type="InterPro" id="IPR015943">
    <property type="entry name" value="WD40/YVTN_repeat-like_dom_sf"/>
</dbReference>
<dbReference type="Gene3D" id="2.120.10.30">
    <property type="entry name" value="TolB, C-terminal domain"/>
    <property type="match status" value="1"/>
</dbReference>
<accession>A0A6I4IVG2</accession>
<dbReference type="Proteomes" id="UP000431264">
    <property type="component" value="Unassembled WGS sequence"/>
</dbReference>
<evidence type="ECO:0000313" key="3">
    <source>
        <dbReference type="Proteomes" id="UP000431264"/>
    </source>
</evidence>
<dbReference type="EMBL" id="WQLW01000018">
    <property type="protein sequence ID" value="MVO10939.1"/>
    <property type="molecule type" value="Genomic_DNA"/>
</dbReference>
<dbReference type="InterPro" id="IPR011042">
    <property type="entry name" value="6-blade_b-propeller_TolB-like"/>
</dbReference>
<dbReference type="AlphaFoldDB" id="A0A6I4IVG2"/>
<feature type="chain" id="PRO_5026155697" description="WD40-like Beta Propeller Repeat" evidence="1">
    <location>
        <begin position="21"/>
        <end position="286"/>
    </location>
</feature>
<sequence>MKKSLFYFLLCASSMYFSYAQNLKNLQRIPLEAYFTNPVVSPDGQFTLLTNQHFKGVYLLNLSNNQIQRITDKEGSGYGYSWNEKSDTFYFKQKNENEFFYNSKTYSYSILDQKIEELPEINANYLPSFKGFKKGGDRAIVVYTNLNTLQIFAKNLHTQEKWLITQNDGQYYNAIRSNDGKKVAVHNGADIYIYDIDGQKEGVKIGSGIATSWSPNDDYLIGFLDQSSDGHTIDNSEIYLFNPKEYSPKKITNTEVISEMFPSFIDENTIIFSDDKTGRIFTFNIK</sequence>
<protein>
    <recommendedName>
        <fullName evidence="4">WD40-like Beta Propeller Repeat</fullName>
    </recommendedName>
</protein>